<keyword evidence="3 7" id="KW-0997">Cell inner membrane</keyword>
<dbReference type="Proteomes" id="UP000298179">
    <property type="component" value="Unassembled WGS sequence"/>
</dbReference>
<evidence type="ECO:0000256" key="3">
    <source>
        <dbReference type="ARBA" id="ARBA00022519"/>
    </source>
</evidence>
<keyword evidence="11" id="KW-1185">Reference proteome</keyword>
<dbReference type="InterPro" id="IPR010656">
    <property type="entry name" value="DctM"/>
</dbReference>
<evidence type="ECO:0000256" key="4">
    <source>
        <dbReference type="ARBA" id="ARBA00022692"/>
    </source>
</evidence>
<dbReference type="PANTHER" id="PTHR33362">
    <property type="entry name" value="SIALIC ACID TRAP TRANSPORTER PERMEASE PROTEIN SIAT-RELATED"/>
    <property type="match status" value="1"/>
</dbReference>
<reference evidence="10 11" key="1">
    <citation type="submission" date="2019-03" db="EMBL/GenBank/DDBJ databases">
        <title>Jiella endophytica sp. nov., a novel endophytic bacterium isolated from root of Ficus microcarpa Linn. f.</title>
        <authorList>
            <person name="Tuo L."/>
        </authorList>
    </citation>
    <scope>NUCLEOTIDE SEQUENCE [LARGE SCALE GENOMIC DNA]</scope>
    <source>
        <strain evidence="10 11">CBS5Q-3</strain>
    </source>
</reference>
<feature type="transmembrane region" description="Helical" evidence="7">
    <location>
        <begin position="290"/>
        <end position="315"/>
    </location>
</feature>
<evidence type="ECO:0000256" key="5">
    <source>
        <dbReference type="ARBA" id="ARBA00022989"/>
    </source>
</evidence>
<evidence type="ECO:0000313" key="10">
    <source>
        <dbReference type="EMBL" id="TFF25480.1"/>
    </source>
</evidence>
<dbReference type="Pfam" id="PF06808">
    <property type="entry name" value="DctM"/>
    <property type="match status" value="1"/>
</dbReference>
<dbReference type="PIRSF" id="PIRSF006066">
    <property type="entry name" value="HI0050"/>
    <property type="match status" value="1"/>
</dbReference>
<comment type="function">
    <text evidence="7">Part of the tripartite ATP-independent periplasmic (TRAP) transport system.</text>
</comment>
<feature type="transmembrane region" description="Helical" evidence="7">
    <location>
        <begin position="92"/>
        <end position="114"/>
    </location>
</feature>
<dbReference type="OrthoDB" id="7374726at2"/>
<dbReference type="AlphaFoldDB" id="A0A4Y8RQX0"/>
<feature type="transmembrane region" description="Helical" evidence="7">
    <location>
        <begin position="450"/>
        <end position="471"/>
    </location>
</feature>
<dbReference type="GO" id="GO:0022857">
    <property type="term" value="F:transmembrane transporter activity"/>
    <property type="evidence" value="ECO:0007669"/>
    <property type="project" value="UniProtKB-UniRule"/>
</dbReference>
<dbReference type="InterPro" id="IPR004681">
    <property type="entry name" value="TRAP_DctM"/>
</dbReference>
<feature type="transmembrane region" description="Helical" evidence="7">
    <location>
        <begin position="322"/>
        <end position="345"/>
    </location>
</feature>
<dbReference type="NCBIfam" id="TIGR00786">
    <property type="entry name" value="dctM"/>
    <property type="match status" value="1"/>
</dbReference>
<dbReference type="PANTHER" id="PTHR33362:SF5">
    <property type="entry name" value="C4-DICARBOXYLATE TRAP TRANSPORTER LARGE PERMEASE PROTEIN DCTM"/>
    <property type="match status" value="1"/>
</dbReference>
<sequence length="476" mass="50470">MAGLYRQGGDPARRDLLGAGRTHQGGPSQRRRRRGRDPLRRRPARSLHVIFLTTVLALFALLILGTPIAIALMISGLVGYVLTIDFEPGLNALAQIAYGDLNSFVIGAIPLYVLMGQIMLKGGAGKDLFDLAQRVVGRLPGGLGVAAIFACAIFAAISGSSTATVATIGSISIPEMLKRGYSRRMTAGSVAVAGSLGILIPPSISFILYSLVTNTSVGKLFMAGILPGILLALLFALYTVVQSLRENRLGIAEQTTSETPPLEWRALGSLAMIIIVLGGIYLGFFTPTEAAAVGVVYALALTAIFTRTLTAGLFWAALRDSVVTSAMILMLIAGAGIFGNTLSLLQVPQALAGWLDSLQLAPWEFLIAVNLLYLVLGMFMDASAAILVTVPILLPALQALNIDLIWFGVILVINMEIGAVTPPVGMNLFVVQSLRDDYSIREVLAGSLPYALMGILGLIIVMLFPQLALFLPNLVN</sequence>
<accession>A0A4Y8RQX0</accession>
<keyword evidence="4 7" id="KW-0812">Transmembrane</keyword>
<keyword evidence="6 7" id="KW-0472">Membrane</keyword>
<feature type="transmembrane region" description="Helical" evidence="7">
    <location>
        <begin position="406"/>
        <end position="430"/>
    </location>
</feature>
<comment type="caution">
    <text evidence="10">The sequence shown here is derived from an EMBL/GenBank/DDBJ whole genome shotgun (WGS) entry which is preliminary data.</text>
</comment>
<comment type="subcellular location">
    <subcellularLocation>
        <location evidence="1 7">Cell inner membrane</location>
        <topology evidence="1 7">Multi-pass membrane protein</topology>
    </subcellularLocation>
</comment>
<comment type="similarity">
    <text evidence="7">Belongs to the TRAP transporter large permease family.</text>
</comment>
<feature type="transmembrane region" description="Helical" evidence="7">
    <location>
        <begin position="262"/>
        <end position="284"/>
    </location>
</feature>
<comment type="subunit">
    <text evidence="7">The complex comprises the extracytoplasmic solute receptor protein and the two transmembrane proteins.</text>
</comment>
<proteinExistence type="inferred from homology"/>
<feature type="transmembrane region" description="Helical" evidence="7">
    <location>
        <begin position="49"/>
        <end position="80"/>
    </location>
</feature>
<keyword evidence="2" id="KW-1003">Cell membrane</keyword>
<feature type="transmembrane region" description="Helical" evidence="7">
    <location>
        <begin position="221"/>
        <end position="241"/>
    </location>
</feature>
<feature type="region of interest" description="Disordered" evidence="8">
    <location>
        <begin position="1"/>
        <end position="39"/>
    </location>
</feature>
<evidence type="ECO:0000256" key="6">
    <source>
        <dbReference type="ARBA" id="ARBA00023136"/>
    </source>
</evidence>
<evidence type="ECO:0000313" key="11">
    <source>
        <dbReference type="Proteomes" id="UP000298179"/>
    </source>
</evidence>
<organism evidence="10 11">
    <name type="scientific">Jiella endophytica</name>
    <dbReference type="NCBI Taxonomy" id="2558362"/>
    <lineage>
        <taxon>Bacteria</taxon>
        <taxon>Pseudomonadati</taxon>
        <taxon>Pseudomonadota</taxon>
        <taxon>Alphaproteobacteria</taxon>
        <taxon>Hyphomicrobiales</taxon>
        <taxon>Aurantimonadaceae</taxon>
        <taxon>Jiella</taxon>
    </lineage>
</organism>
<name>A0A4Y8RQX0_9HYPH</name>
<protein>
    <recommendedName>
        <fullName evidence="7">TRAP transporter large permease protein</fullName>
    </recommendedName>
</protein>
<evidence type="ECO:0000256" key="2">
    <source>
        <dbReference type="ARBA" id="ARBA00022475"/>
    </source>
</evidence>
<feature type="transmembrane region" description="Helical" evidence="7">
    <location>
        <begin position="135"/>
        <end position="155"/>
    </location>
</feature>
<evidence type="ECO:0000256" key="7">
    <source>
        <dbReference type="RuleBase" id="RU369079"/>
    </source>
</evidence>
<feature type="domain" description="TRAP C4-dicarboxylate transport system permease DctM subunit" evidence="9">
    <location>
        <begin position="56"/>
        <end position="467"/>
    </location>
</feature>
<evidence type="ECO:0000259" key="9">
    <source>
        <dbReference type="Pfam" id="PF06808"/>
    </source>
</evidence>
<evidence type="ECO:0000256" key="8">
    <source>
        <dbReference type="SAM" id="MobiDB-lite"/>
    </source>
</evidence>
<feature type="compositionally biased region" description="Basic residues" evidence="8">
    <location>
        <begin position="29"/>
        <end position="39"/>
    </location>
</feature>
<dbReference type="GO" id="GO:0005886">
    <property type="term" value="C:plasma membrane"/>
    <property type="evidence" value="ECO:0007669"/>
    <property type="project" value="UniProtKB-SubCell"/>
</dbReference>
<keyword evidence="5 7" id="KW-1133">Transmembrane helix</keyword>
<keyword evidence="7" id="KW-0813">Transport</keyword>
<feature type="transmembrane region" description="Helical" evidence="7">
    <location>
        <begin position="365"/>
        <end position="394"/>
    </location>
</feature>
<dbReference type="EMBL" id="SOZD01000002">
    <property type="protein sequence ID" value="TFF25480.1"/>
    <property type="molecule type" value="Genomic_DNA"/>
</dbReference>
<feature type="transmembrane region" description="Helical" evidence="7">
    <location>
        <begin position="189"/>
        <end position="209"/>
    </location>
</feature>
<gene>
    <name evidence="10" type="ORF">E3C22_09020</name>
</gene>
<evidence type="ECO:0000256" key="1">
    <source>
        <dbReference type="ARBA" id="ARBA00004429"/>
    </source>
</evidence>